<proteinExistence type="predicted"/>
<evidence type="ECO:0000313" key="4">
    <source>
        <dbReference type="Proteomes" id="UP000501568"/>
    </source>
</evidence>
<sequence>MWKFLTAVAVVYFSWRLWHGRRRLPGSPIPAEPRGGPARGSSAEARALLGVSAGADAETVRTAHRKLIARVHPDHGGNAELTRQVNAARDLLLQELEGSSARH</sequence>
<dbReference type="EMBL" id="CP049109">
    <property type="protein sequence ID" value="QIG81768.1"/>
    <property type="molecule type" value="Genomic_DNA"/>
</dbReference>
<dbReference type="Proteomes" id="UP000501568">
    <property type="component" value="Chromosome"/>
</dbReference>
<dbReference type="PROSITE" id="PS50076">
    <property type="entry name" value="DNAJ_2"/>
    <property type="match status" value="1"/>
</dbReference>
<feature type="region of interest" description="Disordered" evidence="1">
    <location>
        <begin position="22"/>
        <end position="42"/>
    </location>
</feature>
<name>A0A6G6YAN7_9SPHN</name>
<dbReference type="InterPro" id="IPR036869">
    <property type="entry name" value="J_dom_sf"/>
</dbReference>
<dbReference type="AlphaFoldDB" id="A0A6G6YAN7"/>
<evidence type="ECO:0000256" key="1">
    <source>
        <dbReference type="SAM" id="MobiDB-lite"/>
    </source>
</evidence>
<protein>
    <submittedName>
        <fullName evidence="3">J domain-containing protein</fullName>
    </submittedName>
</protein>
<dbReference type="Gene3D" id="1.10.287.110">
    <property type="entry name" value="DnaJ domain"/>
    <property type="match status" value="1"/>
</dbReference>
<dbReference type="CDD" id="cd06257">
    <property type="entry name" value="DnaJ"/>
    <property type="match status" value="1"/>
</dbReference>
<dbReference type="SMART" id="SM00271">
    <property type="entry name" value="DnaJ"/>
    <property type="match status" value="1"/>
</dbReference>
<gene>
    <name evidence="3" type="ORF">G5C33_03560</name>
</gene>
<organism evidence="3 4">
    <name type="scientific">Stakelama tenebrarum</name>
    <dbReference type="NCBI Taxonomy" id="2711215"/>
    <lineage>
        <taxon>Bacteria</taxon>
        <taxon>Pseudomonadati</taxon>
        <taxon>Pseudomonadota</taxon>
        <taxon>Alphaproteobacteria</taxon>
        <taxon>Sphingomonadales</taxon>
        <taxon>Sphingomonadaceae</taxon>
        <taxon>Stakelama</taxon>
    </lineage>
</organism>
<dbReference type="InterPro" id="IPR001623">
    <property type="entry name" value="DnaJ_domain"/>
</dbReference>
<dbReference type="KEGG" id="spzr:G5C33_03560"/>
<feature type="domain" description="J" evidence="2">
    <location>
        <begin position="44"/>
        <end position="103"/>
    </location>
</feature>
<accession>A0A6G6YAN7</accession>
<keyword evidence="4" id="KW-1185">Reference proteome</keyword>
<evidence type="ECO:0000313" key="3">
    <source>
        <dbReference type="EMBL" id="QIG81768.1"/>
    </source>
</evidence>
<evidence type="ECO:0000259" key="2">
    <source>
        <dbReference type="PROSITE" id="PS50076"/>
    </source>
</evidence>
<reference evidence="3 4" key="1">
    <citation type="submission" date="2020-02" db="EMBL/GenBank/DDBJ databases">
        <authorList>
            <person name="Zheng R.K."/>
            <person name="Sun C.M."/>
        </authorList>
    </citation>
    <scope>NUCLEOTIDE SEQUENCE [LARGE SCALE GENOMIC DNA]</scope>
    <source>
        <strain evidence="4">zrk23</strain>
    </source>
</reference>
<dbReference type="SUPFAM" id="SSF46565">
    <property type="entry name" value="Chaperone J-domain"/>
    <property type="match status" value="1"/>
</dbReference>